<accession>A0ABN2H747</accession>
<dbReference type="Pfam" id="PF01425">
    <property type="entry name" value="Amidase"/>
    <property type="match status" value="1"/>
</dbReference>
<dbReference type="InterPro" id="IPR000120">
    <property type="entry name" value="Amidase"/>
</dbReference>
<organism evidence="3 4">
    <name type="scientific">Microbacterium lacus</name>
    <dbReference type="NCBI Taxonomy" id="415217"/>
    <lineage>
        <taxon>Bacteria</taxon>
        <taxon>Bacillati</taxon>
        <taxon>Actinomycetota</taxon>
        <taxon>Actinomycetes</taxon>
        <taxon>Micrococcales</taxon>
        <taxon>Microbacteriaceae</taxon>
        <taxon>Microbacterium</taxon>
    </lineage>
</organism>
<feature type="compositionally biased region" description="Basic and acidic residues" evidence="1">
    <location>
        <begin position="58"/>
        <end position="67"/>
    </location>
</feature>
<dbReference type="Gene3D" id="3.90.1300.10">
    <property type="entry name" value="Amidase signature (AS) domain"/>
    <property type="match status" value="1"/>
</dbReference>
<feature type="domain" description="Amidase" evidence="2">
    <location>
        <begin position="85"/>
        <end position="501"/>
    </location>
</feature>
<dbReference type="PANTHER" id="PTHR11895">
    <property type="entry name" value="TRANSAMIDASE"/>
    <property type="match status" value="1"/>
</dbReference>
<evidence type="ECO:0000256" key="1">
    <source>
        <dbReference type="SAM" id="MobiDB-lite"/>
    </source>
</evidence>
<dbReference type="InterPro" id="IPR023631">
    <property type="entry name" value="Amidase_dom"/>
</dbReference>
<name>A0ABN2H747_9MICO</name>
<gene>
    <name evidence="3" type="ORF">GCM10009807_28690</name>
</gene>
<dbReference type="EMBL" id="BAAAPK010000001">
    <property type="protein sequence ID" value="GAA1683115.1"/>
    <property type="molecule type" value="Genomic_DNA"/>
</dbReference>
<keyword evidence="4" id="KW-1185">Reference proteome</keyword>
<feature type="region of interest" description="Disordered" evidence="1">
    <location>
        <begin position="45"/>
        <end position="68"/>
    </location>
</feature>
<dbReference type="RefSeq" id="WP_344055565.1">
    <property type="nucleotide sequence ID" value="NZ_BAAAPK010000001.1"/>
</dbReference>
<evidence type="ECO:0000259" key="2">
    <source>
        <dbReference type="Pfam" id="PF01425"/>
    </source>
</evidence>
<evidence type="ECO:0000313" key="3">
    <source>
        <dbReference type="EMBL" id="GAA1683115.1"/>
    </source>
</evidence>
<dbReference type="PANTHER" id="PTHR11895:SF170">
    <property type="entry name" value="AMIDASE"/>
    <property type="match status" value="1"/>
</dbReference>
<reference evidence="3 4" key="1">
    <citation type="journal article" date="2019" name="Int. J. Syst. Evol. Microbiol.">
        <title>The Global Catalogue of Microorganisms (GCM) 10K type strain sequencing project: providing services to taxonomists for standard genome sequencing and annotation.</title>
        <authorList>
            <consortium name="The Broad Institute Genomics Platform"/>
            <consortium name="The Broad Institute Genome Sequencing Center for Infectious Disease"/>
            <person name="Wu L."/>
            <person name="Ma J."/>
        </authorList>
    </citation>
    <scope>NUCLEOTIDE SEQUENCE [LARGE SCALE GENOMIC DNA]</scope>
    <source>
        <strain evidence="3 4">JCM 15575</strain>
    </source>
</reference>
<evidence type="ECO:0000313" key="4">
    <source>
        <dbReference type="Proteomes" id="UP001500596"/>
    </source>
</evidence>
<sequence length="532" mass="56306">MRRLTPEDITNLSTELGFPIPAAEAERFQTLTDYMIDTVDRFDNVARAQPRPSAPPRDAGRVPRPDEDPLNAVLRVVDIFQPSASGALDGINVVMKDNIPIAGVPMTMGSDVLTDYVPAEDAELTRRVLAAGGRIVGTTNMEAFAFSGGGETSGHGRVENPFDRARTASGSSTGSAVALWYDGVDLAWGTDTGGSCRIPASWSGVLGLKPTHGLVPFGGIPTSDWRFDHAGPLARSVEIMARGMDAVVSPIVYDDADYVSPVRIERPAYAAEVASTGPDLTGVRIGLVRQGFRAADDPDAAEGAIETADAVRTAADRFAALGAEVADVDLGVLAEGGDVMFAAMLESATAATFGWPNAYHWLAESSPEFAAALSTAIAGRGERMPDNFKAVLMVGTYLNRQRGGEVGARAHQLAAGMRAAVDDALNGVDVLMMPTTSHTPFLARDDVDGVETSLRGWGMMHNVPLFNLTGHPAISMPAADAGGLPVGVMAVARRHDDARLLRLARAYELGHGWALQDAPFDWVQPTTFTKGR</sequence>
<dbReference type="SUPFAM" id="SSF75304">
    <property type="entry name" value="Amidase signature (AS) enzymes"/>
    <property type="match status" value="1"/>
</dbReference>
<protein>
    <submittedName>
        <fullName evidence="3">Amidase</fullName>
    </submittedName>
</protein>
<proteinExistence type="predicted"/>
<dbReference type="Proteomes" id="UP001500596">
    <property type="component" value="Unassembled WGS sequence"/>
</dbReference>
<dbReference type="InterPro" id="IPR036928">
    <property type="entry name" value="AS_sf"/>
</dbReference>
<comment type="caution">
    <text evidence="3">The sequence shown here is derived from an EMBL/GenBank/DDBJ whole genome shotgun (WGS) entry which is preliminary data.</text>
</comment>